<dbReference type="Proteomes" id="UP000742786">
    <property type="component" value="Unassembled WGS sequence"/>
</dbReference>
<keyword evidence="2" id="KW-1185">Reference proteome</keyword>
<accession>A0A916J4B8</accession>
<organism evidence="1 2">
    <name type="scientific">Georgfuchsia toluolica</name>
    <dbReference type="NCBI Taxonomy" id="424218"/>
    <lineage>
        <taxon>Bacteria</taxon>
        <taxon>Pseudomonadati</taxon>
        <taxon>Pseudomonadota</taxon>
        <taxon>Betaproteobacteria</taxon>
        <taxon>Nitrosomonadales</taxon>
        <taxon>Sterolibacteriaceae</taxon>
        <taxon>Georgfuchsia</taxon>
    </lineage>
</organism>
<gene>
    <name evidence="1" type="ORF">GTOL_12317</name>
</gene>
<proteinExistence type="predicted"/>
<reference evidence="1" key="1">
    <citation type="submission" date="2021-04" db="EMBL/GenBank/DDBJ databases">
        <authorList>
            <person name="Hornung B."/>
        </authorList>
    </citation>
    <scope>NUCLEOTIDE SEQUENCE</scope>
    <source>
        <strain evidence="1">G5G6</strain>
    </source>
</reference>
<dbReference type="EMBL" id="CAJQUM010000001">
    <property type="protein sequence ID" value="CAG4884434.1"/>
    <property type="molecule type" value="Genomic_DNA"/>
</dbReference>
<name>A0A916J4B8_9PROT</name>
<protein>
    <submittedName>
        <fullName evidence="1">Uncharacterized protein</fullName>
    </submittedName>
</protein>
<evidence type="ECO:0000313" key="1">
    <source>
        <dbReference type="EMBL" id="CAG4884434.1"/>
    </source>
</evidence>
<comment type="caution">
    <text evidence="1">The sequence shown here is derived from an EMBL/GenBank/DDBJ whole genome shotgun (WGS) entry which is preliminary data.</text>
</comment>
<sequence length="46" mass="5084">MAPRISITLVQSNDKSVSEQMEFRNCIDLDSQNGSLELKCVGIQNA</sequence>
<dbReference type="AlphaFoldDB" id="A0A916J4B8"/>
<evidence type="ECO:0000313" key="2">
    <source>
        <dbReference type="Proteomes" id="UP000742786"/>
    </source>
</evidence>